<accession>A0A834VYL4</accession>
<protein>
    <submittedName>
        <fullName evidence="1">Uncharacterized protein</fullName>
    </submittedName>
</protein>
<sequence>MLSNTSPHALTLSVVYKVLYSGASMEILSYGMELGRSSQHIRKSN</sequence>
<comment type="caution">
    <text evidence="1">The sequence shown here is derived from an EMBL/GenBank/DDBJ whole genome shotgun (WGS) entry which is preliminary data.</text>
</comment>
<dbReference type="Proteomes" id="UP000634136">
    <property type="component" value="Unassembled WGS sequence"/>
</dbReference>
<proteinExistence type="predicted"/>
<gene>
    <name evidence="1" type="ORF">G2W53_040356</name>
</gene>
<dbReference type="EMBL" id="JAAIUW010000013">
    <property type="protein sequence ID" value="KAF7801245.1"/>
    <property type="molecule type" value="Genomic_DNA"/>
</dbReference>
<organism evidence="1 2">
    <name type="scientific">Senna tora</name>
    <dbReference type="NCBI Taxonomy" id="362788"/>
    <lineage>
        <taxon>Eukaryota</taxon>
        <taxon>Viridiplantae</taxon>
        <taxon>Streptophyta</taxon>
        <taxon>Embryophyta</taxon>
        <taxon>Tracheophyta</taxon>
        <taxon>Spermatophyta</taxon>
        <taxon>Magnoliopsida</taxon>
        <taxon>eudicotyledons</taxon>
        <taxon>Gunneridae</taxon>
        <taxon>Pentapetalae</taxon>
        <taxon>rosids</taxon>
        <taxon>fabids</taxon>
        <taxon>Fabales</taxon>
        <taxon>Fabaceae</taxon>
        <taxon>Caesalpinioideae</taxon>
        <taxon>Cassia clade</taxon>
        <taxon>Senna</taxon>
    </lineage>
</organism>
<keyword evidence="2" id="KW-1185">Reference proteome</keyword>
<name>A0A834VYL4_9FABA</name>
<dbReference type="AlphaFoldDB" id="A0A834VYL4"/>
<evidence type="ECO:0000313" key="2">
    <source>
        <dbReference type="Proteomes" id="UP000634136"/>
    </source>
</evidence>
<reference evidence="1" key="1">
    <citation type="submission" date="2020-09" db="EMBL/GenBank/DDBJ databases">
        <title>Genome-Enabled Discovery of Anthraquinone Biosynthesis in Senna tora.</title>
        <authorList>
            <person name="Kang S.-H."/>
            <person name="Pandey R.P."/>
            <person name="Lee C.-M."/>
            <person name="Sim J.-S."/>
            <person name="Jeong J.-T."/>
            <person name="Choi B.-S."/>
            <person name="Jung M."/>
            <person name="Ginzburg D."/>
            <person name="Zhao K."/>
            <person name="Won S.Y."/>
            <person name="Oh T.-J."/>
            <person name="Yu Y."/>
            <person name="Kim N.-H."/>
            <person name="Lee O.R."/>
            <person name="Lee T.-H."/>
            <person name="Bashyal P."/>
            <person name="Kim T.-S."/>
            <person name="Lee W.-H."/>
            <person name="Kawkins C."/>
            <person name="Kim C.-K."/>
            <person name="Kim J.S."/>
            <person name="Ahn B.O."/>
            <person name="Rhee S.Y."/>
            <person name="Sohng J.K."/>
        </authorList>
    </citation>
    <scope>NUCLEOTIDE SEQUENCE</scope>
    <source>
        <tissue evidence="1">Leaf</tissue>
    </source>
</reference>
<evidence type="ECO:0000313" key="1">
    <source>
        <dbReference type="EMBL" id="KAF7801245.1"/>
    </source>
</evidence>